<evidence type="ECO:0000313" key="2">
    <source>
        <dbReference type="EMBL" id="SNR16353.1"/>
    </source>
</evidence>
<dbReference type="GO" id="GO:0015562">
    <property type="term" value="F:efflux transmembrane transporter activity"/>
    <property type="evidence" value="ECO:0007669"/>
    <property type="project" value="TreeGrafter"/>
</dbReference>
<dbReference type="InterPro" id="IPR058625">
    <property type="entry name" value="MdtA-like_BSH"/>
</dbReference>
<protein>
    <submittedName>
        <fullName evidence="2">Efflux transporter, RND family, MFP subunit</fullName>
    </submittedName>
</protein>
<evidence type="ECO:0000259" key="1">
    <source>
        <dbReference type="Pfam" id="PF25917"/>
    </source>
</evidence>
<sequence length="377" mass="42149">MRKLIISVGVGILILALAVIISKRFENSKKKPKKKVTKVEKTVFVTSVKNKEIPVKITANGNLIAKNKVDIYSEVQGVLQTAGKDFRVGTSYKKGQTLLKINNQEFYASIQSQRSSLQNLIASVMPDIRLDYSESFQVWDTYLKNFDINSTLKPLPEPKSDKEKYFISGKNIYTTFYNIKNLEVRLGKYNIRAPFNGILTEALVTNGTLVRAGQKMGEFIDTSVLELPLSVSASFADLLEKGKKVVLYNLEKTKTWEGIVTRINGKIDQTSQTVQVFIEVKGKGLREGMYLEASVATKSVQDALEINRKLLVENKAVYVVNNNQLELVDINPVHFNENTVIIKGLENGTQLVSKAVPGAYTGMPVKLFSETKQEAKK</sequence>
<reference evidence="2 3" key="1">
    <citation type="submission" date="2017-07" db="EMBL/GenBank/DDBJ databases">
        <authorList>
            <person name="Sun Z.S."/>
            <person name="Albrecht U."/>
            <person name="Echele G."/>
            <person name="Lee C.C."/>
        </authorList>
    </citation>
    <scope>NUCLEOTIDE SEQUENCE [LARGE SCALE GENOMIC DNA]</scope>
    <source>
        <strain evidence="3">type strain: KCTC 22618</strain>
    </source>
</reference>
<feature type="domain" description="Multidrug resistance protein MdtA-like barrel-sandwich hybrid" evidence="1">
    <location>
        <begin position="67"/>
        <end position="217"/>
    </location>
</feature>
<dbReference type="GO" id="GO:1990281">
    <property type="term" value="C:efflux pump complex"/>
    <property type="evidence" value="ECO:0007669"/>
    <property type="project" value="TreeGrafter"/>
</dbReference>
<dbReference type="Gene3D" id="1.10.287.470">
    <property type="entry name" value="Helix hairpin bin"/>
    <property type="match status" value="2"/>
</dbReference>
<dbReference type="Gene3D" id="2.40.30.170">
    <property type="match status" value="1"/>
</dbReference>
<dbReference type="AlphaFoldDB" id="A0A238UAX9"/>
<dbReference type="Gene3D" id="2.40.50.100">
    <property type="match status" value="2"/>
</dbReference>
<proteinExistence type="predicted"/>
<evidence type="ECO:0000313" key="3">
    <source>
        <dbReference type="Proteomes" id="UP000215214"/>
    </source>
</evidence>
<gene>
    <name evidence="2" type="ORF">TJEJU_2674</name>
</gene>
<keyword evidence="3" id="KW-1185">Reference proteome</keyword>
<dbReference type="SUPFAM" id="SSF111369">
    <property type="entry name" value="HlyD-like secretion proteins"/>
    <property type="match status" value="1"/>
</dbReference>
<dbReference type="Proteomes" id="UP000215214">
    <property type="component" value="Chromosome TJEJU"/>
</dbReference>
<dbReference type="PANTHER" id="PTHR30469">
    <property type="entry name" value="MULTIDRUG RESISTANCE PROTEIN MDTA"/>
    <property type="match status" value="1"/>
</dbReference>
<dbReference type="KEGG" id="tje:TJEJU_2674"/>
<dbReference type="PANTHER" id="PTHR30469:SF15">
    <property type="entry name" value="HLYD FAMILY OF SECRETION PROTEINS"/>
    <property type="match status" value="1"/>
</dbReference>
<organism evidence="2 3">
    <name type="scientific">Tenacibaculum jejuense</name>
    <dbReference type="NCBI Taxonomy" id="584609"/>
    <lineage>
        <taxon>Bacteria</taxon>
        <taxon>Pseudomonadati</taxon>
        <taxon>Bacteroidota</taxon>
        <taxon>Flavobacteriia</taxon>
        <taxon>Flavobacteriales</taxon>
        <taxon>Flavobacteriaceae</taxon>
        <taxon>Tenacibaculum</taxon>
    </lineage>
</organism>
<accession>A0A238UAX9</accession>
<dbReference type="Gene3D" id="2.40.420.20">
    <property type="match status" value="1"/>
</dbReference>
<dbReference type="EMBL" id="LT899436">
    <property type="protein sequence ID" value="SNR16353.1"/>
    <property type="molecule type" value="Genomic_DNA"/>
</dbReference>
<dbReference type="Pfam" id="PF25917">
    <property type="entry name" value="BSH_RND"/>
    <property type="match status" value="1"/>
</dbReference>
<name>A0A238UAX9_9FLAO</name>
<dbReference type="OrthoDB" id="1114717at2"/>
<dbReference type="RefSeq" id="WP_095072828.1">
    <property type="nucleotide sequence ID" value="NZ_LT899436.1"/>
</dbReference>